<sequence length="405" mass="42980">METLKRKSVGRGARSAVALAVALAAALTAGTAGVAGAATPRPDKKALEESIAGFPNADVNGALVRVAGPGGHWWGTSGAADKATGASVRSDSSFRIGSITKLFTGTVLLQLAAERQVDLDAPVRRYAPGLLPDAFRDVKVAQLLDHTSGLPTPSPLTYGDGSNRWFVENRFRSWTPTEIVKAAVDGKEPAFPPGKAQQYNGINTHVAGLIIERVTGRTYAEEVRDRITRPLGLRHTYVPAADDVTLPQPHAHGYRTVDGSLVDVTEQSPSSWAEGGMISTAADLDRFITALLGGRLLPPSQQSRILDLPDVPNAPGNHHCASLTDPADRGKACFSRIGLMRTTLPDGTVVWGKTGSEPGYTNGVFVKSDLSRRVVYSLNYNNPPGSSELKYVLGIAKAAFSKPRK</sequence>
<evidence type="ECO:0000259" key="2">
    <source>
        <dbReference type="Pfam" id="PF00144"/>
    </source>
</evidence>
<protein>
    <submittedName>
        <fullName evidence="3">Peptidase</fullName>
    </submittedName>
</protein>
<comment type="caution">
    <text evidence="3">The sequence shown here is derived from an EMBL/GenBank/DDBJ whole genome shotgun (WGS) entry which is preliminary data.</text>
</comment>
<keyword evidence="1" id="KW-0732">Signal</keyword>
<dbReference type="PANTHER" id="PTHR46825">
    <property type="entry name" value="D-ALANYL-D-ALANINE-CARBOXYPEPTIDASE/ENDOPEPTIDASE AMPH"/>
    <property type="match status" value="1"/>
</dbReference>
<name>A0ABQ2YKM4_9ACTN</name>
<dbReference type="InterPro" id="IPR012338">
    <property type="entry name" value="Beta-lactam/transpept-like"/>
</dbReference>
<dbReference type="PANTHER" id="PTHR46825:SF7">
    <property type="entry name" value="D-ALANYL-D-ALANINE CARBOXYPEPTIDASE"/>
    <property type="match status" value="1"/>
</dbReference>
<dbReference type="EMBL" id="BMUT01000006">
    <property type="protein sequence ID" value="GGX84918.1"/>
    <property type="molecule type" value="Genomic_DNA"/>
</dbReference>
<evidence type="ECO:0000256" key="1">
    <source>
        <dbReference type="SAM" id="SignalP"/>
    </source>
</evidence>
<evidence type="ECO:0000313" key="3">
    <source>
        <dbReference type="EMBL" id="GGX84918.1"/>
    </source>
</evidence>
<organism evidence="3 4">
    <name type="scientific">Streptomyces hiroshimensis</name>
    <dbReference type="NCBI Taxonomy" id="66424"/>
    <lineage>
        <taxon>Bacteria</taxon>
        <taxon>Bacillati</taxon>
        <taxon>Actinomycetota</taxon>
        <taxon>Actinomycetes</taxon>
        <taxon>Kitasatosporales</taxon>
        <taxon>Streptomycetaceae</taxon>
        <taxon>Streptomyces</taxon>
    </lineage>
</organism>
<dbReference type="Pfam" id="PF00144">
    <property type="entry name" value="Beta-lactamase"/>
    <property type="match status" value="1"/>
</dbReference>
<feature type="chain" id="PRO_5045435004" evidence="1">
    <location>
        <begin position="38"/>
        <end position="405"/>
    </location>
</feature>
<feature type="domain" description="Beta-lactamase-related" evidence="2">
    <location>
        <begin position="57"/>
        <end position="387"/>
    </location>
</feature>
<dbReference type="InterPro" id="IPR001466">
    <property type="entry name" value="Beta-lactam-related"/>
</dbReference>
<dbReference type="SUPFAM" id="SSF56601">
    <property type="entry name" value="beta-lactamase/transpeptidase-like"/>
    <property type="match status" value="1"/>
</dbReference>
<dbReference type="Proteomes" id="UP000659223">
    <property type="component" value="Unassembled WGS sequence"/>
</dbReference>
<dbReference type="Gene3D" id="3.40.710.10">
    <property type="entry name" value="DD-peptidase/beta-lactamase superfamily"/>
    <property type="match status" value="1"/>
</dbReference>
<proteinExistence type="predicted"/>
<reference evidence="4" key="1">
    <citation type="journal article" date="2019" name="Int. J. Syst. Evol. Microbiol.">
        <title>The Global Catalogue of Microorganisms (GCM) 10K type strain sequencing project: providing services to taxonomists for standard genome sequencing and annotation.</title>
        <authorList>
            <consortium name="The Broad Institute Genomics Platform"/>
            <consortium name="The Broad Institute Genome Sequencing Center for Infectious Disease"/>
            <person name="Wu L."/>
            <person name="Ma J."/>
        </authorList>
    </citation>
    <scope>NUCLEOTIDE SEQUENCE [LARGE SCALE GENOMIC DNA]</scope>
    <source>
        <strain evidence="4">JCM 4586</strain>
    </source>
</reference>
<dbReference type="InterPro" id="IPR050491">
    <property type="entry name" value="AmpC-like"/>
</dbReference>
<feature type="signal peptide" evidence="1">
    <location>
        <begin position="1"/>
        <end position="37"/>
    </location>
</feature>
<dbReference type="RefSeq" id="WP_190022440.1">
    <property type="nucleotide sequence ID" value="NZ_BMUT01000006.1"/>
</dbReference>
<gene>
    <name evidence="3" type="ORF">GCM10010324_33290</name>
</gene>
<keyword evidence="4" id="KW-1185">Reference proteome</keyword>
<accession>A0ABQ2YKM4</accession>
<evidence type="ECO:0000313" key="4">
    <source>
        <dbReference type="Proteomes" id="UP000659223"/>
    </source>
</evidence>